<keyword evidence="5" id="KW-0804">Transcription</keyword>
<dbReference type="EMBL" id="DVGZ01000109">
    <property type="protein sequence ID" value="HIR47959.1"/>
    <property type="molecule type" value="Genomic_DNA"/>
</dbReference>
<dbReference type="InterPro" id="IPR036388">
    <property type="entry name" value="WH-like_DNA-bd_sf"/>
</dbReference>
<dbReference type="CDD" id="cd06171">
    <property type="entry name" value="Sigma70_r4"/>
    <property type="match status" value="1"/>
</dbReference>
<dbReference type="GO" id="GO:0016987">
    <property type="term" value="F:sigma factor activity"/>
    <property type="evidence" value="ECO:0007669"/>
    <property type="project" value="UniProtKB-KW"/>
</dbReference>
<dbReference type="InterPro" id="IPR013249">
    <property type="entry name" value="RNA_pol_sigma70_r4_t2"/>
</dbReference>
<dbReference type="PANTHER" id="PTHR43133">
    <property type="entry name" value="RNA POLYMERASE ECF-TYPE SIGMA FACTO"/>
    <property type="match status" value="1"/>
</dbReference>
<feature type="domain" description="RNA polymerase sigma factor 70 region 4 type 2" evidence="7">
    <location>
        <begin position="83"/>
        <end position="132"/>
    </location>
</feature>
<name>A0A9D1ANZ2_9FIRM</name>
<dbReference type="NCBIfam" id="TIGR02937">
    <property type="entry name" value="sigma70-ECF"/>
    <property type="match status" value="1"/>
</dbReference>
<evidence type="ECO:0000256" key="2">
    <source>
        <dbReference type="ARBA" id="ARBA00023015"/>
    </source>
</evidence>
<evidence type="ECO:0000256" key="1">
    <source>
        <dbReference type="ARBA" id="ARBA00010641"/>
    </source>
</evidence>
<comment type="caution">
    <text evidence="8">The sequence shown here is derived from an EMBL/GenBank/DDBJ whole genome shotgun (WGS) entry which is preliminary data.</text>
</comment>
<dbReference type="InterPro" id="IPR007627">
    <property type="entry name" value="RNA_pol_sigma70_r2"/>
</dbReference>
<dbReference type="GO" id="GO:0003677">
    <property type="term" value="F:DNA binding"/>
    <property type="evidence" value="ECO:0007669"/>
    <property type="project" value="UniProtKB-KW"/>
</dbReference>
<reference evidence="8" key="2">
    <citation type="journal article" date="2021" name="PeerJ">
        <title>Extensive microbial diversity within the chicken gut microbiome revealed by metagenomics and culture.</title>
        <authorList>
            <person name="Gilroy R."/>
            <person name="Ravi A."/>
            <person name="Getino M."/>
            <person name="Pursley I."/>
            <person name="Horton D.L."/>
            <person name="Alikhan N.F."/>
            <person name="Baker D."/>
            <person name="Gharbi K."/>
            <person name="Hall N."/>
            <person name="Watson M."/>
            <person name="Adriaenssens E.M."/>
            <person name="Foster-Nyarko E."/>
            <person name="Jarju S."/>
            <person name="Secka A."/>
            <person name="Antonio M."/>
            <person name="Oren A."/>
            <person name="Chaudhuri R.R."/>
            <person name="La Ragione R."/>
            <person name="Hildebrand F."/>
            <person name="Pallen M.J."/>
        </authorList>
    </citation>
    <scope>NUCLEOTIDE SEQUENCE</scope>
    <source>
        <strain evidence="8">ChiSxjej1B13-7958</strain>
    </source>
</reference>
<dbReference type="InterPro" id="IPR013324">
    <property type="entry name" value="RNA_pol_sigma_r3/r4-like"/>
</dbReference>
<organism evidence="8 9">
    <name type="scientific">Candidatus Caccousia avicola</name>
    <dbReference type="NCBI Taxonomy" id="2840721"/>
    <lineage>
        <taxon>Bacteria</taxon>
        <taxon>Bacillati</taxon>
        <taxon>Bacillota</taxon>
        <taxon>Clostridia</taxon>
        <taxon>Eubacteriales</taxon>
        <taxon>Oscillospiraceae</taxon>
        <taxon>Oscillospiraceae incertae sedis</taxon>
        <taxon>Candidatus Caccousia</taxon>
    </lineage>
</organism>
<evidence type="ECO:0000256" key="4">
    <source>
        <dbReference type="ARBA" id="ARBA00023125"/>
    </source>
</evidence>
<dbReference type="Gene3D" id="1.10.1740.10">
    <property type="match status" value="1"/>
</dbReference>
<dbReference type="AlphaFoldDB" id="A0A9D1ANZ2"/>
<dbReference type="SUPFAM" id="SSF88659">
    <property type="entry name" value="Sigma3 and sigma4 domains of RNA polymerase sigma factors"/>
    <property type="match status" value="1"/>
</dbReference>
<accession>A0A9D1ANZ2</accession>
<dbReference type="Gene3D" id="1.10.10.10">
    <property type="entry name" value="Winged helix-like DNA-binding domain superfamily/Winged helix DNA-binding domain"/>
    <property type="match status" value="1"/>
</dbReference>
<evidence type="ECO:0000313" key="8">
    <source>
        <dbReference type="EMBL" id="HIR47959.1"/>
    </source>
</evidence>
<dbReference type="SUPFAM" id="SSF88946">
    <property type="entry name" value="Sigma2 domain of RNA polymerase sigma factors"/>
    <property type="match status" value="1"/>
</dbReference>
<keyword evidence="4" id="KW-0238">DNA-binding</keyword>
<evidence type="ECO:0000256" key="5">
    <source>
        <dbReference type="ARBA" id="ARBA00023163"/>
    </source>
</evidence>
<protein>
    <submittedName>
        <fullName evidence="8">RNA polymerase sigma factor</fullName>
    </submittedName>
</protein>
<evidence type="ECO:0000259" key="7">
    <source>
        <dbReference type="Pfam" id="PF08281"/>
    </source>
</evidence>
<reference evidence="8" key="1">
    <citation type="submission" date="2020-10" db="EMBL/GenBank/DDBJ databases">
        <authorList>
            <person name="Gilroy R."/>
        </authorList>
    </citation>
    <scope>NUCLEOTIDE SEQUENCE</scope>
    <source>
        <strain evidence="8">ChiSxjej1B13-7958</strain>
    </source>
</reference>
<dbReference type="InterPro" id="IPR013325">
    <property type="entry name" value="RNA_pol_sigma_r2"/>
</dbReference>
<dbReference type="GO" id="GO:0006352">
    <property type="term" value="P:DNA-templated transcription initiation"/>
    <property type="evidence" value="ECO:0007669"/>
    <property type="project" value="InterPro"/>
</dbReference>
<dbReference type="PANTHER" id="PTHR43133:SF8">
    <property type="entry name" value="RNA POLYMERASE SIGMA FACTOR HI_1459-RELATED"/>
    <property type="match status" value="1"/>
</dbReference>
<dbReference type="Proteomes" id="UP000824242">
    <property type="component" value="Unassembled WGS sequence"/>
</dbReference>
<feature type="domain" description="RNA polymerase sigma-70 region 2" evidence="6">
    <location>
        <begin position="2"/>
        <end position="57"/>
    </location>
</feature>
<keyword evidence="2" id="KW-0805">Transcription regulation</keyword>
<proteinExistence type="inferred from homology"/>
<dbReference type="Pfam" id="PF08281">
    <property type="entry name" value="Sigma70_r4_2"/>
    <property type="match status" value="1"/>
</dbReference>
<comment type="similarity">
    <text evidence="1">Belongs to the sigma-70 factor family. ECF subfamily.</text>
</comment>
<dbReference type="InterPro" id="IPR014284">
    <property type="entry name" value="RNA_pol_sigma-70_dom"/>
</dbReference>
<evidence type="ECO:0000256" key="3">
    <source>
        <dbReference type="ARBA" id="ARBA00023082"/>
    </source>
</evidence>
<dbReference type="Pfam" id="PF04542">
    <property type="entry name" value="Sigma70_r2"/>
    <property type="match status" value="1"/>
</dbReference>
<sequence length="143" mass="17131">MLYRLCFVMLCSRQDAEDAVQETFFAYLRHRPEFTDAEHEKAWFLRVATNKCHDLRRTPFWKRRADWSGVDLTEETPEELGVLEELMRLPGKYREVIHLHYIEGYRIAEIAEMLGRKESTVKVQLHRGRELLRLNLEERGIQP</sequence>
<evidence type="ECO:0000313" key="9">
    <source>
        <dbReference type="Proteomes" id="UP000824242"/>
    </source>
</evidence>
<dbReference type="InterPro" id="IPR039425">
    <property type="entry name" value="RNA_pol_sigma-70-like"/>
</dbReference>
<gene>
    <name evidence="8" type="ORF">IAB89_09970</name>
</gene>
<keyword evidence="3" id="KW-0731">Sigma factor</keyword>
<evidence type="ECO:0000259" key="6">
    <source>
        <dbReference type="Pfam" id="PF04542"/>
    </source>
</evidence>